<dbReference type="InterPro" id="IPR005493">
    <property type="entry name" value="RraA/RraA-like"/>
</dbReference>
<dbReference type="InterPro" id="IPR036704">
    <property type="entry name" value="RraA/RraA-like_sf"/>
</dbReference>
<proteinExistence type="predicted"/>
<dbReference type="CDD" id="cd16841">
    <property type="entry name" value="RraA_family"/>
    <property type="match status" value="1"/>
</dbReference>
<gene>
    <name evidence="5" type="ORF">ABGN05_28420</name>
</gene>
<dbReference type="Pfam" id="PF03737">
    <property type="entry name" value="RraA-like"/>
    <property type="match status" value="1"/>
</dbReference>
<keyword evidence="6" id="KW-1185">Reference proteome</keyword>
<evidence type="ECO:0000256" key="3">
    <source>
        <dbReference type="ARBA" id="ARBA00029596"/>
    </source>
</evidence>
<comment type="caution">
    <text evidence="5">The sequence shown here is derived from an EMBL/GenBank/DDBJ whole genome shotgun (WGS) entry which is preliminary data.</text>
</comment>
<dbReference type="SUPFAM" id="SSF89562">
    <property type="entry name" value="RraA-like"/>
    <property type="match status" value="1"/>
</dbReference>
<reference evidence="5 6" key="1">
    <citation type="submission" date="2024-05" db="EMBL/GenBank/DDBJ databases">
        <authorList>
            <person name="Jiang F."/>
        </authorList>
    </citation>
    <scope>NUCLEOTIDE SEQUENCE [LARGE SCALE GENOMIC DNA]</scope>
    <source>
        <strain evidence="5 6">LZ166</strain>
    </source>
</reference>
<protein>
    <recommendedName>
        <fullName evidence="2">Putative 4-hydroxy-4-methyl-2-oxoglutarate aldolase</fullName>
    </recommendedName>
    <alternativeName>
        <fullName evidence="3">Regulator of ribonuclease activity homolog</fullName>
    </alternativeName>
    <alternativeName>
        <fullName evidence="4">RraA-like protein</fullName>
    </alternativeName>
</protein>
<name>A0ABV3SRY9_9HYPH</name>
<dbReference type="PANTHER" id="PTHR33254">
    <property type="entry name" value="4-HYDROXY-4-METHYL-2-OXOGLUTARATE ALDOLASE 3-RELATED"/>
    <property type="match status" value="1"/>
</dbReference>
<dbReference type="RefSeq" id="WP_367957438.1">
    <property type="nucleotide sequence ID" value="NZ_JBDPGJ010000010.1"/>
</dbReference>
<sequence length="224" mass="23985">MMDSADFDTRFRTRLQALSTTNLSDAMDSVGIAGAVIGVRPMFHSPRVVGRAVTIKITAAGMKKSETHLGVEAIAASQPGDVIVISNHGDVKNNCWGEVLSCAAKVKGVGGVVVDGAARDIDACEEMGFPVFARAAVPITARGRIMQEAYNVTVRMGDVQVSPGDVVVADINGVVFIPPSKLEDVIVRAESLMEKEEQMKADLLAGMDVLAMDRKYNYENMLKK</sequence>
<dbReference type="Proteomes" id="UP001556692">
    <property type="component" value="Unassembled WGS sequence"/>
</dbReference>
<evidence type="ECO:0000256" key="4">
    <source>
        <dbReference type="ARBA" id="ARBA00030169"/>
    </source>
</evidence>
<evidence type="ECO:0000313" key="6">
    <source>
        <dbReference type="Proteomes" id="UP001556692"/>
    </source>
</evidence>
<accession>A0ABV3SRY9</accession>
<evidence type="ECO:0000256" key="1">
    <source>
        <dbReference type="ARBA" id="ARBA00001968"/>
    </source>
</evidence>
<dbReference type="Gene3D" id="3.50.30.40">
    <property type="entry name" value="Ribonuclease E inhibitor RraA/RraA-like"/>
    <property type="match status" value="1"/>
</dbReference>
<dbReference type="PANTHER" id="PTHR33254:SF4">
    <property type="entry name" value="4-HYDROXY-4-METHYL-2-OXOGLUTARATE ALDOLASE 3-RELATED"/>
    <property type="match status" value="1"/>
</dbReference>
<comment type="cofactor">
    <cofactor evidence="1">
        <name>a divalent metal cation</name>
        <dbReference type="ChEBI" id="CHEBI:60240"/>
    </cofactor>
</comment>
<organism evidence="5 6">
    <name type="scientific">Aquibium pacificus</name>
    <dbReference type="NCBI Taxonomy" id="3153579"/>
    <lineage>
        <taxon>Bacteria</taxon>
        <taxon>Pseudomonadati</taxon>
        <taxon>Pseudomonadota</taxon>
        <taxon>Alphaproteobacteria</taxon>
        <taxon>Hyphomicrobiales</taxon>
        <taxon>Phyllobacteriaceae</taxon>
        <taxon>Aquibium</taxon>
    </lineage>
</organism>
<evidence type="ECO:0000256" key="2">
    <source>
        <dbReference type="ARBA" id="ARBA00016549"/>
    </source>
</evidence>
<evidence type="ECO:0000313" key="5">
    <source>
        <dbReference type="EMBL" id="MEX0409573.1"/>
    </source>
</evidence>
<dbReference type="EMBL" id="JBDPGJ010000010">
    <property type="protein sequence ID" value="MEX0409573.1"/>
    <property type="molecule type" value="Genomic_DNA"/>
</dbReference>